<keyword evidence="2" id="KW-1185">Reference proteome</keyword>
<dbReference type="EMBL" id="AP028212">
    <property type="protein sequence ID" value="BEI88177.1"/>
    <property type="molecule type" value="Genomic_DNA"/>
</dbReference>
<reference evidence="1" key="1">
    <citation type="journal article" date="2023" name="BMC Genomics">
        <title>Chromosome-level genome assemblies of Cutaneotrichosporon spp. (Trichosporonales, Basidiomycota) reveal imbalanced evolution between nucleotide sequences and chromosome synteny.</title>
        <authorList>
            <person name="Kobayashi Y."/>
            <person name="Kayamori A."/>
            <person name="Aoki K."/>
            <person name="Shiwa Y."/>
            <person name="Matsutani M."/>
            <person name="Fujita N."/>
            <person name="Sugita T."/>
            <person name="Iwasaki W."/>
            <person name="Tanaka N."/>
            <person name="Takashima M."/>
        </authorList>
    </citation>
    <scope>NUCLEOTIDE SEQUENCE</scope>
    <source>
        <strain evidence="1">HIS019</strain>
    </source>
</reference>
<dbReference type="Proteomes" id="UP001233271">
    <property type="component" value="Chromosome 1"/>
</dbReference>
<proteinExistence type="predicted"/>
<organism evidence="1 2">
    <name type="scientific">Cutaneotrichosporon cavernicola</name>
    <dbReference type="NCBI Taxonomy" id="279322"/>
    <lineage>
        <taxon>Eukaryota</taxon>
        <taxon>Fungi</taxon>
        <taxon>Dikarya</taxon>
        <taxon>Basidiomycota</taxon>
        <taxon>Agaricomycotina</taxon>
        <taxon>Tremellomycetes</taxon>
        <taxon>Trichosporonales</taxon>
        <taxon>Trichosporonaceae</taxon>
        <taxon>Cutaneotrichosporon</taxon>
    </lineage>
</organism>
<gene>
    <name evidence="1" type="ORF">CcaverHIS019_0108950</name>
</gene>
<dbReference type="GeneID" id="85492048"/>
<sequence>MSCQTCLSDLRAPPAFIPDCCGAPVCAACVASNPRLTSWVPCLRCGSSLPKPPDHTDQAGIKVTRVDGKQPNPQPKEEDDQFVLVARQYATDPHTLLALNDLPHAALYANPRLIATRPKLVISRRLVNAKTLESVDVTETEERKAQRALSRFQAVAKAEEHVARAYLALHPKENATGSAFHRSLEGGAVMPISHQIRALVNRPVLLV</sequence>
<dbReference type="KEGG" id="ccac:CcaHIS019_0108950"/>
<accession>A0AA48L0Z3</accession>
<dbReference type="AlphaFoldDB" id="A0AA48L0Z3"/>
<evidence type="ECO:0000313" key="2">
    <source>
        <dbReference type="Proteomes" id="UP001233271"/>
    </source>
</evidence>
<protein>
    <submittedName>
        <fullName evidence="1">Uncharacterized protein</fullName>
    </submittedName>
</protein>
<dbReference type="RefSeq" id="XP_060453443.1">
    <property type="nucleotide sequence ID" value="XM_060604203.1"/>
</dbReference>
<name>A0AA48L0Z3_9TREE</name>
<evidence type="ECO:0000313" key="1">
    <source>
        <dbReference type="EMBL" id="BEI88177.1"/>
    </source>
</evidence>